<evidence type="ECO:0000313" key="3">
    <source>
        <dbReference type="EMBL" id="KAF7371667.1"/>
    </source>
</evidence>
<proteinExistence type="predicted"/>
<evidence type="ECO:0008006" key="5">
    <source>
        <dbReference type="Google" id="ProtNLM"/>
    </source>
</evidence>
<sequence>MAGSLASSPPTNGVPMLRNDSEESADSPFASALNTPADDKPSNFDSTDAKFLTVGAPQTMERLETHVRGGRVDTPWGRSPRRVPLFPKFSKVMEAVDKNTSPNLNGLVFRARSNSVERLGYPEPFSSRQPSPHLISFASGELLIQPTEEPQRVQTPEPPSLDPYVTSSPQSFMRTTPRSRPPLRRDIFSLAPKHVDFDVEVQSPSGVEFTLGAHVPLRREIFPPVPKLVDFDVEDQSPSNVELTPRAHPPLRHDIFSPAQPVDFDVEDQSPSSVELTPRAHSTLRRRKREPASEVLVAADPKDAEPNDASHEVALADDELTDCDYDCEDKYSEFVVPALPQPSRLLPLQLFLLPTWASRLRLLSLAQRLIVHCLPIATPPTPTCALTHWATVAYLHVAIFLAFLVGVAYLYLPPWRLACGGVRGAVRQGVGRLFRCPGPG</sequence>
<protein>
    <recommendedName>
        <fullName evidence="5">Transmembrane protein</fullName>
    </recommendedName>
</protein>
<keyword evidence="2" id="KW-0812">Transmembrane</keyword>
<organism evidence="3 4">
    <name type="scientific">Mycena venus</name>
    <dbReference type="NCBI Taxonomy" id="2733690"/>
    <lineage>
        <taxon>Eukaryota</taxon>
        <taxon>Fungi</taxon>
        <taxon>Dikarya</taxon>
        <taxon>Basidiomycota</taxon>
        <taxon>Agaricomycotina</taxon>
        <taxon>Agaricomycetes</taxon>
        <taxon>Agaricomycetidae</taxon>
        <taxon>Agaricales</taxon>
        <taxon>Marasmiineae</taxon>
        <taxon>Mycenaceae</taxon>
        <taxon>Mycena</taxon>
    </lineage>
</organism>
<keyword evidence="2" id="KW-0472">Membrane</keyword>
<evidence type="ECO:0000256" key="1">
    <source>
        <dbReference type="SAM" id="MobiDB-lite"/>
    </source>
</evidence>
<dbReference type="Proteomes" id="UP000620124">
    <property type="component" value="Unassembled WGS sequence"/>
</dbReference>
<comment type="caution">
    <text evidence="3">The sequence shown here is derived from an EMBL/GenBank/DDBJ whole genome shotgun (WGS) entry which is preliminary data.</text>
</comment>
<gene>
    <name evidence="3" type="ORF">MVEN_00022800</name>
</gene>
<feature type="region of interest" description="Disordered" evidence="1">
    <location>
        <begin position="262"/>
        <end position="294"/>
    </location>
</feature>
<dbReference type="EMBL" id="JACAZI010000001">
    <property type="protein sequence ID" value="KAF7371667.1"/>
    <property type="molecule type" value="Genomic_DNA"/>
</dbReference>
<name>A0A8H7DFX8_9AGAR</name>
<evidence type="ECO:0000313" key="4">
    <source>
        <dbReference type="Proteomes" id="UP000620124"/>
    </source>
</evidence>
<dbReference type="AlphaFoldDB" id="A0A8H7DFX8"/>
<keyword evidence="4" id="KW-1185">Reference proteome</keyword>
<feature type="transmembrane region" description="Helical" evidence="2">
    <location>
        <begin position="389"/>
        <end position="412"/>
    </location>
</feature>
<keyword evidence="2" id="KW-1133">Transmembrane helix</keyword>
<reference evidence="3" key="1">
    <citation type="submission" date="2020-05" db="EMBL/GenBank/DDBJ databases">
        <title>Mycena genomes resolve the evolution of fungal bioluminescence.</title>
        <authorList>
            <person name="Tsai I.J."/>
        </authorList>
    </citation>
    <scope>NUCLEOTIDE SEQUENCE</scope>
    <source>
        <strain evidence="3">CCC161011</strain>
    </source>
</reference>
<accession>A0A8H7DFX8</accession>
<feature type="region of interest" description="Disordered" evidence="1">
    <location>
        <begin position="1"/>
        <end position="48"/>
    </location>
</feature>
<feature type="region of interest" description="Disordered" evidence="1">
    <location>
        <begin position="238"/>
        <end position="257"/>
    </location>
</feature>
<feature type="compositionally biased region" description="Polar residues" evidence="1">
    <location>
        <begin position="1"/>
        <end position="11"/>
    </location>
</feature>
<dbReference type="OrthoDB" id="2752889at2759"/>
<feature type="region of interest" description="Disordered" evidence="1">
    <location>
        <begin position="148"/>
        <end position="184"/>
    </location>
</feature>
<evidence type="ECO:0000256" key="2">
    <source>
        <dbReference type="SAM" id="Phobius"/>
    </source>
</evidence>